<evidence type="ECO:0000313" key="2">
    <source>
        <dbReference type="EMBL" id="KFU75941.1"/>
    </source>
</evidence>
<dbReference type="AlphaFoldDB" id="A0A2P2FGU2"/>
<keyword evidence="3" id="KW-1185">Reference proteome</keyword>
<dbReference type="Pfam" id="PF19593">
    <property type="entry name" value="DUF6098"/>
    <property type="match status" value="1"/>
</dbReference>
<reference evidence="2 3" key="1">
    <citation type="journal article" date="2014" name="Genome Announc.">
        <title>Draft Genome Sequence of Amycolatopsis lurida NRRL 2430, Producer of the Glycopeptide Family Antibiotic Ristocetin.</title>
        <authorList>
            <person name="Kwun M.J."/>
            <person name="Hong H.J."/>
        </authorList>
    </citation>
    <scope>NUCLEOTIDE SEQUENCE [LARGE SCALE GENOMIC DNA]</scope>
    <source>
        <strain evidence="2 3">NRRL 2430</strain>
    </source>
</reference>
<sequence>MQQLESLGELAALVRRRDGLYIRWAPTPEHRPGTSRDELTGAELPGLSVNPLDPEPWWRDQPLELWLARRLYDYCHLRHERRRETKPWVLAGRIVGSGPDNEPLLTDPEPVARISTAVLGEARELLRDNAQHDSDWGPLRRPPELNTRAPGRNSRA</sequence>
<comment type="caution">
    <text evidence="2">The sequence shown here is derived from an EMBL/GenBank/DDBJ whole genome shotgun (WGS) entry which is preliminary data.</text>
</comment>
<dbReference type="RefSeq" id="WP_034322997.1">
    <property type="nucleotide sequence ID" value="NZ_JFBM01000052.1"/>
</dbReference>
<proteinExistence type="predicted"/>
<gene>
    <name evidence="2" type="ORF">BB31_38765</name>
</gene>
<dbReference type="EMBL" id="JFBM01000052">
    <property type="protein sequence ID" value="KFU75941.1"/>
    <property type="molecule type" value="Genomic_DNA"/>
</dbReference>
<organism evidence="2 3">
    <name type="scientific">Amycolatopsis lurida NRRL 2430</name>
    <dbReference type="NCBI Taxonomy" id="1460371"/>
    <lineage>
        <taxon>Bacteria</taxon>
        <taxon>Bacillati</taxon>
        <taxon>Actinomycetota</taxon>
        <taxon>Actinomycetes</taxon>
        <taxon>Pseudonocardiales</taxon>
        <taxon>Pseudonocardiaceae</taxon>
        <taxon>Amycolatopsis</taxon>
    </lineage>
</organism>
<dbReference type="Proteomes" id="UP000256220">
    <property type="component" value="Unassembled WGS sequence"/>
</dbReference>
<evidence type="ECO:0000313" key="3">
    <source>
        <dbReference type="Proteomes" id="UP000256220"/>
    </source>
</evidence>
<feature type="region of interest" description="Disordered" evidence="1">
    <location>
        <begin position="125"/>
        <end position="156"/>
    </location>
</feature>
<name>A0A2P2FGU2_AMYLU</name>
<feature type="compositionally biased region" description="Basic and acidic residues" evidence="1">
    <location>
        <begin position="125"/>
        <end position="135"/>
    </location>
</feature>
<protein>
    <submittedName>
        <fullName evidence="2">Uncharacterized protein</fullName>
    </submittedName>
</protein>
<accession>A0A2P2FGU2</accession>
<dbReference type="InterPro" id="IPR046080">
    <property type="entry name" value="DUF6098"/>
</dbReference>
<evidence type="ECO:0000256" key="1">
    <source>
        <dbReference type="SAM" id="MobiDB-lite"/>
    </source>
</evidence>